<organism evidence="1 2">
    <name type="scientific">Pleurodeles waltl</name>
    <name type="common">Iberian ribbed newt</name>
    <dbReference type="NCBI Taxonomy" id="8319"/>
    <lineage>
        <taxon>Eukaryota</taxon>
        <taxon>Metazoa</taxon>
        <taxon>Chordata</taxon>
        <taxon>Craniata</taxon>
        <taxon>Vertebrata</taxon>
        <taxon>Euteleostomi</taxon>
        <taxon>Amphibia</taxon>
        <taxon>Batrachia</taxon>
        <taxon>Caudata</taxon>
        <taxon>Salamandroidea</taxon>
        <taxon>Salamandridae</taxon>
        <taxon>Pleurodelinae</taxon>
        <taxon>Pleurodeles</taxon>
    </lineage>
</organism>
<keyword evidence="2" id="KW-1185">Reference proteome</keyword>
<name>A0AAV7TBF1_PLEWA</name>
<dbReference type="EMBL" id="JANPWB010000007">
    <property type="protein sequence ID" value="KAJ1173962.1"/>
    <property type="molecule type" value="Genomic_DNA"/>
</dbReference>
<dbReference type="AlphaFoldDB" id="A0AAV7TBF1"/>
<comment type="caution">
    <text evidence="1">The sequence shown here is derived from an EMBL/GenBank/DDBJ whole genome shotgun (WGS) entry which is preliminary data.</text>
</comment>
<reference evidence="1" key="1">
    <citation type="journal article" date="2022" name="bioRxiv">
        <title>Sequencing and chromosome-scale assembly of the giantPleurodeles waltlgenome.</title>
        <authorList>
            <person name="Brown T."/>
            <person name="Elewa A."/>
            <person name="Iarovenko S."/>
            <person name="Subramanian E."/>
            <person name="Araus A.J."/>
            <person name="Petzold A."/>
            <person name="Susuki M."/>
            <person name="Suzuki K.-i.T."/>
            <person name="Hayashi T."/>
            <person name="Toyoda A."/>
            <person name="Oliveira C."/>
            <person name="Osipova E."/>
            <person name="Leigh N.D."/>
            <person name="Simon A."/>
            <person name="Yun M.H."/>
        </authorList>
    </citation>
    <scope>NUCLEOTIDE SEQUENCE</scope>
    <source>
        <strain evidence="1">20211129_DDA</strain>
        <tissue evidence="1">Liver</tissue>
    </source>
</reference>
<dbReference type="Proteomes" id="UP001066276">
    <property type="component" value="Chromosome 4_1"/>
</dbReference>
<protein>
    <submittedName>
        <fullName evidence="1">Uncharacterized protein</fullName>
    </submittedName>
</protein>
<proteinExistence type="predicted"/>
<feature type="non-terminal residue" evidence="1">
    <location>
        <position position="194"/>
    </location>
</feature>
<evidence type="ECO:0000313" key="2">
    <source>
        <dbReference type="Proteomes" id="UP001066276"/>
    </source>
</evidence>
<accession>A0AAV7TBF1</accession>
<gene>
    <name evidence="1" type="ORF">NDU88_005786</name>
</gene>
<sequence>GLVSFHIKKYNQLMHRECKLQYHTEHKQHELQQCKRPSTQKRISMYIRKVQASVPHRTKTAGVVSEQASFHVTHIQLMHKKCKLLYHTEINNMSIAVQVSFHTRYKQLMHQECKPQYHTEQNMHVLYQGKGPSTQYIISLCTKSANFHSTQNKNCMSLSEQAFFHAKYNPLYAAGAHASVPHRTKTVYAASEQA</sequence>
<evidence type="ECO:0000313" key="1">
    <source>
        <dbReference type="EMBL" id="KAJ1173962.1"/>
    </source>
</evidence>
<feature type="non-terminal residue" evidence="1">
    <location>
        <position position="1"/>
    </location>
</feature>